<dbReference type="PANTHER" id="PTHR14332">
    <property type="entry name" value="DISRUPTED IN SCHIZOPHRENIA 1 PROTEIN"/>
    <property type="match status" value="1"/>
</dbReference>
<dbReference type="GO" id="GO:0060271">
    <property type="term" value="P:cilium assembly"/>
    <property type="evidence" value="ECO:0007669"/>
    <property type="project" value="TreeGrafter"/>
</dbReference>
<keyword evidence="1" id="KW-0175">Coiled coil</keyword>
<evidence type="ECO:0000313" key="3">
    <source>
        <dbReference type="Proteomes" id="UP000308365"/>
    </source>
</evidence>
<name>A0A4U1FGF1_MONMO</name>
<dbReference type="GO" id="GO:0045111">
    <property type="term" value="C:intermediate filament cytoskeleton"/>
    <property type="evidence" value="ECO:0007669"/>
    <property type="project" value="TreeGrafter"/>
</dbReference>
<dbReference type="EMBL" id="RWIC01000139">
    <property type="protein sequence ID" value="TKC48959.1"/>
    <property type="molecule type" value="Genomic_DNA"/>
</dbReference>
<evidence type="ECO:0000256" key="1">
    <source>
        <dbReference type="SAM" id="Coils"/>
    </source>
</evidence>
<dbReference type="GO" id="GO:0001764">
    <property type="term" value="P:neuron migration"/>
    <property type="evidence" value="ECO:0007669"/>
    <property type="project" value="TreeGrafter"/>
</dbReference>
<protein>
    <recommendedName>
        <fullName evidence="4">DISC1 scaffold protein</fullName>
    </recommendedName>
</protein>
<dbReference type="Proteomes" id="UP000308365">
    <property type="component" value="Unassembled WGS sequence"/>
</dbReference>
<sequence>MRAAGGHFVDLLSINILVDLRISAHPYLYQYVCFVLRASSDDTQAELRTEPKMLEPTAQDNLLVSITRRDWLLQEKQQLQKEIEALQARMSVLDAKDQQLRRELEEQEWVLPWQGCDLMGGLSLGELQEVSKTLQDTLALAEQIPVRAEPPETIRRYW</sequence>
<accession>A0A4U1FGF1</accession>
<comment type="caution">
    <text evidence="2">The sequence shown here is derived from an EMBL/GenBank/DDBJ whole genome shotgun (WGS) entry which is preliminary data.</text>
</comment>
<evidence type="ECO:0008006" key="4">
    <source>
        <dbReference type="Google" id="ProtNLM"/>
    </source>
</evidence>
<evidence type="ECO:0000313" key="2">
    <source>
        <dbReference type="EMBL" id="TKC48959.1"/>
    </source>
</evidence>
<gene>
    <name evidence="2" type="ORF">EI555_013640</name>
</gene>
<dbReference type="AlphaFoldDB" id="A0A4U1FGF1"/>
<feature type="coiled-coil region" evidence="1">
    <location>
        <begin position="69"/>
        <end position="103"/>
    </location>
</feature>
<proteinExistence type="predicted"/>
<reference evidence="3" key="1">
    <citation type="journal article" date="2019" name="IScience">
        <title>Narwhal Genome Reveals Long-Term Low Genetic Diversity despite Current Large Abundance Size.</title>
        <authorList>
            <person name="Westbury M.V."/>
            <person name="Petersen B."/>
            <person name="Garde E."/>
            <person name="Heide-Jorgensen M.P."/>
            <person name="Lorenzen E.D."/>
        </authorList>
    </citation>
    <scope>NUCLEOTIDE SEQUENCE [LARGE SCALE GENOMIC DNA]</scope>
</reference>
<organism evidence="2 3">
    <name type="scientific">Monodon monoceros</name>
    <name type="common">Narwhal</name>
    <name type="synonym">Ceratodon monodon</name>
    <dbReference type="NCBI Taxonomy" id="40151"/>
    <lineage>
        <taxon>Eukaryota</taxon>
        <taxon>Metazoa</taxon>
        <taxon>Chordata</taxon>
        <taxon>Craniata</taxon>
        <taxon>Vertebrata</taxon>
        <taxon>Euteleostomi</taxon>
        <taxon>Mammalia</taxon>
        <taxon>Eutheria</taxon>
        <taxon>Laurasiatheria</taxon>
        <taxon>Artiodactyla</taxon>
        <taxon>Whippomorpha</taxon>
        <taxon>Cetacea</taxon>
        <taxon>Odontoceti</taxon>
        <taxon>Monodontidae</taxon>
        <taxon>Monodon</taxon>
    </lineage>
</organism>
<dbReference type="InterPro" id="IPR026081">
    <property type="entry name" value="DISC1"/>
</dbReference>
<dbReference type="GO" id="GO:0005815">
    <property type="term" value="C:microtubule organizing center"/>
    <property type="evidence" value="ECO:0007669"/>
    <property type="project" value="TreeGrafter"/>
</dbReference>
<dbReference type="GO" id="GO:0005874">
    <property type="term" value="C:microtubule"/>
    <property type="evidence" value="ECO:0007669"/>
    <property type="project" value="TreeGrafter"/>
</dbReference>
<dbReference type="PANTHER" id="PTHR14332:SF3">
    <property type="entry name" value="DISRUPTED IN SCHIZOPHRENIA 1 PROTEIN"/>
    <property type="match status" value="1"/>
</dbReference>